<evidence type="ECO:0000259" key="9">
    <source>
        <dbReference type="Pfam" id="PF00924"/>
    </source>
</evidence>
<comment type="function">
    <text evidence="7">May play a role in resistance to osmotic downshock.</text>
</comment>
<evidence type="ECO:0000256" key="3">
    <source>
        <dbReference type="ARBA" id="ARBA00022475"/>
    </source>
</evidence>
<reference evidence="13 14" key="1">
    <citation type="submission" date="2016-02" db="EMBL/GenBank/DDBJ databases">
        <authorList>
            <consortium name="Pathogen Informatics"/>
        </authorList>
    </citation>
    <scope>NUCLEOTIDE SEQUENCE [LARGE SCALE GENOMIC DNA]</scope>
    <source>
        <strain evidence="11 14">LSS48</strain>
        <strain evidence="12 13">LSS8</strain>
    </source>
</reference>
<dbReference type="Pfam" id="PF21088">
    <property type="entry name" value="MS_channel_1st"/>
    <property type="match status" value="1"/>
</dbReference>
<evidence type="ECO:0000313" key="11">
    <source>
        <dbReference type="EMBL" id="CYU86204.1"/>
    </source>
</evidence>
<evidence type="ECO:0000256" key="8">
    <source>
        <dbReference type="SAM" id="Phobius"/>
    </source>
</evidence>
<keyword evidence="6 8" id="KW-0472">Membrane</keyword>
<evidence type="ECO:0000313" key="12">
    <source>
        <dbReference type="EMBL" id="CYV66251.1"/>
    </source>
</evidence>
<dbReference type="InterPro" id="IPR010920">
    <property type="entry name" value="LSM_dom_sf"/>
</dbReference>
<evidence type="ECO:0000313" key="14">
    <source>
        <dbReference type="Proteomes" id="UP000073485"/>
    </source>
</evidence>
<dbReference type="InterPro" id="IPR049142">
    <property type="entry name" value="MS_channel_1st"/>
</dbReference>
<dbReference type="Proteomes" id="UP000073485">
    <property type="component" value="Unassembled WGS sequence"/>
</dbReference>
<protein>
    <submittedName>
        <fullName evidence="12">Small-conductance mechanosensitive channel</fullName>
    </submittedName>
</protein>
<feature type="transmembrane region" description="Helical" evidence="8">
    <location>
        <begin position="127"/>
        <end position="149"/>
    </location>
</feature>
<evidence type="ECO:0000256" key="4">
    <source>
        <dbReference type="ARBA" id="ARBA00022692"/>
    </source>
</evidence>
<feature type="domain" description="Mechanosensitive ion channel transmembrane helices 2/3" evidence="10">
    <location>
        <begin position="102"/>
        <end position="142"/>
    </location>
</feature>
<dbReference type="AlphaFoldDB" id="A0A0Z8J605"/>
<dbReference type="SUPFAM" id="SSF82861">
    <property type="entry name" value="Mechanosensitive channel protein MscS (YggB), transmembrane region"/>
    <property type="match status" value="1"/>
</dbReference>
<sequence length="310" mass="34456">MQRGNKEKKVSHSADFLRFYCHFCYNYLMNDFITKYLSQFNIEAIVTAGLNKVLSLVLLFVAFYIIKKIAKASVKKVLVPSLKVSTQDIGRQKTISRLVESILNYLLYFILIYCILSILGLPVSSLLAGAGIAGVAVGLGAQGFLSDLVNGFFILIERQFDVGDVVKLTNGPITISGTIVSMGIRTTQVRDADGTLHFIPNRNILVVSNQSRGDMRAQIDIPLKFNTDLEQVYRVIEEVNLREISNFDQITGVTVLGPQNAISGQFVFRVNLFVANGQQNKIYHQFFGFYQDALRQAGIDLPSSGPTVLK</sequence>
<evidence type="ECO:0000256" key="7">
    <source>
        <dbReference type="ARBA" id="ARBA00059688"/>
    </source>
</evidence>
<feature type="domain" description="Mechanosensitive ion channel MscS" evidence="9">
    <location>
        <begin position="145"/>
        <end position="212"/>
    </location>
</feature>
<evidence type="ECO:0000256" key="6">
    <source>
        <dbReference type="ARBA" id="ARBA00023136"/>
    </source>
</evidence>
<name>A0A0Z8J605_STRSU</name>
<dbReference type="GO" id="GO:0008381">
    <property type="term" value="F:mechanosensitive monoatomic ion channel activity"/>
    <property type="evidence" value="ECO:0007669"/>
    <property type="project" value="InterPro"/>
</dbReference>
<evidence type="ECO:0000259" key="10">
    <source>
        <dbReference type="Pfam" id="PF21088"/>
    </source>
</evidence>
<dbReference type="PANTHER" id="PTHR30460">
    <property type="entry name" value="MODERATE CONDUCTANCE MECHANOSENSITIVE CHANNEL YBIO"/>
    <property type="match status" value="1"/>
</dbReference>
<evidence type="ECO:0000256" key="2">
    <source>
        <dbReference type="ARBA" id="ARBA00008017"/>
    </source>
</evidence>
<keyword evidence="5 8" id="KW-1133">Transmembrane helix</keyword>
<organism evidence="12 13">
    <name type="scientific">Streptococcus suis</name>
    <dbReference type="NCBI Taxonomy" id="1307"/>
    <lineage>
        <taxon>Bacteria</taxon>
        <taxon>Bacillati</taxon>
        <taxon>Bacillota</taxon>
        <taxon>Bacilli</taxon>
        <taxon>Lactobacillales</taxon>
        <taxon>Streptococcaceae</taxon>
        <taxon>Streptococcus</taxon>
    </lineage>
</organism>
<dbReference type="PANTHER" id="PTHR30460:SF0">
    <property type="entry name" value="MODERATE CONDUCTANCE MECHANOSENSITIVE CHANNEL YBIO"/>
    <property type="match status" value="1"/>
</dbReference>
<evidence type="ECO:0000256" key="5">
    <source>
        <dbReference type="ARBA" id="ARBA00022989"/>
    </source>
</evidence>
<dbReference type="Gene3D" id="1.10.287.1260">
    <property type="match status" value="1"/>
</dbReference>
<dbReference type="Pfam" id="PF00924">
    <property type="entry name" value="MS_channel_2nd"/>
    <property type="match status" value="1"/>
</dbReference>
<proteinExistence type="inferred from homology"/>
<dbReference type="InterPro" id="IPR023408">
    <property type="entry name" value="MscS_beta-dom_sf"/>
</dbReference>
<evidence type="ECO:0000256" key="1">
    <source>
        <dbReference type="ARBA" id="ARBA00004651"/>
    </source>
</evidence>
<gene>
    <name evidence="12" type="primary">ynaI</name>
    <name evidence="12" type="ORF">ERS132370_00798</name>
    <name evidence="11" type="ORF">ERS132410_01256</name>
</gene>
<dbReference type="EMBL" id="FIID01000006">
    <property type="protein sequence ID" value="CYV66251.1"/>
    <property type="molecule type" value="Genomic_DNA"/>
</dbReference>
<comment type="subcellular location">
    <subcellularLocation>
        <location evidence="1">Cell membrane</location>
        <topology evidence="1">Multi-pass membrane protein</topology>
    </subcellularLocation>
</comment>
<dbReference type="EMBL" id="FIGO01000006">
    <property type="protein sequence ID" value="CYU86204.1"/>
    <property type="molecule type" value="Genomic_DNA"/>
</dbReference>
<dbReference type="SUPFAM" id="SSF50182">
    <property type="entry name" value="Sm-like ribonucleoproteins"/>
    <property type="match status" value="1"/>
</dbReference>
<dbReference type="FunFam" id="2.30.30.60:FF:000001">
    <property type="entry name" value="MscS Mechanosensitive ion channel"/>
    <property type="match status" value="1"/>
</dbReference>
<keyword evidence="3" id="KW-1003">Cell membrane</keyword>
<feature type="transmembrane region" description="Helical" evidence="8">
    <location>
        <begin position="44"/>
        <end position="66"/>
    </location>
</feature>
<feature type="transmembrane region" description="Helical" evidence="8">
    <location>
        <begin position="102"/>
        <end position="121"/>
    </location>
</feature>
<comment type="similarity">
    <text evidence="2">Belongs to the MscS (TC 1.A.23) family.</text>
</comment>
<dbReference type="Gene3D" id="2.30.30.60">
    <property type="match status" value="1"/>
</dbReference>
<dbReference type="Proteomes" id="UP000072933">
    <property type="component" value="Unassembled WGS sequence"/>
</dbReference>
<dbReference type="InterPro" id="IPR045276">
    <property type="entry name" value="YbiO_bact"/>
</dbReference>
<dbReference type="InterPro" id="IPR006685">
    <property type="entry name" value="MscS_channel_2nd"/>
</dbReference>
<dbReference type="InterPro" id="IPR011014">
    <property type="entry name" value="MscS_channel_TM-2"/>
</dbReference>
<dbReference type="GO" id="GO:0005886">
    <property type="term" value="C:plasma membrane"/>
    <property type="evidence" value="ECO:0007669"/>
    <property type="project" value="UniProtKB-SubCell"/>
</dbReference>
<accession>A0A0Z8J605</accession>
<keyword evidence="4 8" id="KW-0812">Transmembrane</keyword>
<dbReference type="SUPFAM" id="SSF82689">
    <property type="entry name" value="Mechanosensitive channel protein MscS (YggB), C-terminal domain"/>
    <property type="match status" value="1"/>
</dbReference>
<evidence type="ECO:0000313" key="13">
    <source>
        <dbReference type="Proteomes" id="UP000072933"/>
    </source>
</evidence>
<dbReference type="InterPro" id="IPR011066">
    <property type="entry name" value="MscS_channel_C_sf"/>
</dbReference>